<comment type="caution">
    <text evidence="1">The sequence shown here is derived from an EMBL/GenBank/DDBJ whole genome shotgun (WGS) entry which is preliminary data.</text>
</comment>
<dbReference type="OrthoDB" id="582358at2"/>
<sequence>METGISFLRIWADEDMVELRIEANDGASTFGINVYAGHQRLKEAAAGLDRFKDHVHGGIHDLRFGEFGPEYASGAFHARLHFQEMGNLYITIAAQSEYFDFGKKHVATESTFYMMTQPALLDDFIRALKALSDGHADKASLSAWSPF</sequence>
<reference evidence="1 2" key="1">
    <citation type="submission" date="2016-04" db="EMBL/GenBank/DDBJ databases">
        <title>Draft genome sequence of Janthinobacterium psychrotolerans sp. nov., isolated from freshwater sediments in Denmark.</title>
        <authorList>
            <person name="Gong X."/>
            <person name="Skrivergaard S."/>
            <person name="Korsgaard B.S."/>
            <person name="Schreiber L."/>
            <person name="Marshall I.P."/>
            <person name="Finster K."/>
            <person name="Schramm A."/>
        </authorList>
    </citation>
    <scope>NUCLEOTIDE SEQUENCE [LARGE SCALE GENOMIC DNA]</scope>
    <source>
        <strain evidence="1 2">S3-2</strain>
    </source>
</reference>
<name>A0A1A7BWQ8_9BURK</name>
<dbReference type="RefSeq" id="WP_065310371.1">
    <property type="nucleotide sequence ID" value="NZ_LOCQ01000062.1"/>
</dbReference>
<accession>A0A1A7BWQ8</accession>
<dbReference type="Proteomes" id="UP000092713">
    <property type="component" value="Unassembled WGS sequence"/>
</dbReference>
<evidence type="ECO:0000313" key="1">
    <source>
        <dbReference type="EMBL" id="OBV36563.1"/>
    </source>
</evidence>
<dbReference type="AlphaFoldDB" id="A0A1A7BWQ8"/>
<keyword evidence="2" id="KW-1185">Reference proteome</keyword>
<proteinExistence type="predicted"/>
<organism evidence="1 2">
    <name type="scientific">Janthinobacterium psychrotolerans</name>
    <dbReference type="NCBI Taxonomy" id="1747903"/>
    <lineage>
        <taxon>Bacteria</taxon>
        <taxon>Pseudomonadati</taxon>
        <taxon>Pseudomonadota</taxon>
        <taxon>Betaproteobacteria</taxon>
        <taxon>Burkholderiales</taxon>
        <taxon>Oxalobacteraceae</taxon>
        <taxon>Janthinobacterium</taxon>
    </lineage>
</organism>
<protein>
    <submittedName>
        <fullName evidence="1">Uncharacterized protein</fullName>
    </submittedName>
</protein>
<dbReference type="EMBL" id="LOCQ01000062">
    <property type="protein sequence ID" value="OBV36563.1"/>
    <property type="molecule type" value="Genomic_DNA"/>
</dbReference>
<gene>
    <name evidence="1" type="ORF">ASR47_100135</name>
</gene>
<evidence type="ECO:0000313" key="2">
    <source>
        <dbReference type="Proteomes" id="UP000092713"/>
    </source>
</evidence>